<dbReference type="PATRIC" id="fig|1121451.3.peg.714"/>
<protein>
    <submittedName>
        <fullName evidence="3">Response regulator receiver protein</fullName>
    </submittedName>
</protein>
<dbReference type="SMART" id="SM00448">
    <property type="entry name" value="REC"/>
    <property type="match status" value="1"/>
</dbReference>
<dbReference type="GO" id="GO:0000160">
    <property type="term" value="P:phosphorelay signal transduction system"/>
    <property type="evidence" value="ECO:0007669"/>
    <property type="project" value="InterPro"/>
</dbReference>
<dbReference type="EMBL" id="FO203522">
    <property type="protein sequence ID" value="CCO22739.1"/>
    <property type="molecule type" value="Genomic_DNA"/>
</dbReference>
<evidence type="ECO:0000259" key="2">
    <source>
        <dbReference type="PROSITE" id="PS50110"/>
    </source>
</evidence>
<evidence type="ECO:0000313" key="3">
    <source>
        <dbReference type="EMBL" id="CCO22739.1"/>
    </source>
</evidence>
<dbReference type="KEGG" id="dhy:DESAM_20452"/>
<dbReference type="Pfam" id="PF00072">
    <property type="entry name" value="Response_reg"/>
    <property type="match status" value="1"/>
</dbReference>
<dbReference type="STRING" id="1121451.DESAM_20452"/>
<accession>L0R7M3</accession>
<sequence>MSAPRRVLFVDDEQNILDSYRASLRKRFRVDTALGPEEGLEKVKSSGPYAVVVSDLKMPKMDGITFLNKIQEMSPDTVRIMLTGHANLDAAIAAVNKGAVFRFLTKPSPLDEMISTLKVAMKQYSLVVAEKELLRGTLRGSIKVLTDILSMVNPEAFGRSERVRRLAGYVGQNLNLKNTLYLDLAAMLCQLGCVTMTDTVLQKVFQGEELSAEERQIYDMHPFITKAMLSNIPRMEKVASIIQHQHDSLIDNPTQAVESRILKVCLDYDSLIQRQMEKQDAIDTLRLREGVYDVKIIDVLERGTAGEEGYVRREVALTDLRVGMVLDEALWSLDEVYIMVDGTEITEASLIRIHNFMKAKRLPDTVRVQVPVRQKVSDSD</sequence>
<dbReference type="Gene3D" id="1.10.3210.10">
    <property type="entry name" value="Hypothetical protein af1432"/>
    <property type="match status" value="1"/>
</dbReference>
<dbReference type="PANTHER" id="PTHR45228:SF8">
    <property type="entry name" value="TWO-COMPONENT RESPONSE REGULATOR-RELATED"/>
    <property type="match status" value="1"/>
</dbReference>
<dbReference type="InterPro" id="IPR011006">
    <property type="entry name" value="CheY-like_superfamily"/>
</dbReference>
<evidence type="ECO:0000313" key="4">
    <source>
        <dbReference type="Proteomes" id="UP000010808"/>
    </source>
</evidence>
<dbReference type="Gene3D" id="3.40.50.2300">
    <property type="match status" value="1"/>
</dbReference>
<reference evidence="3 4" key="1">
    <citation type="submission" date="2012-10" db="EMBL/GenBank/DDBJ databases">
        <authorList>
            <person name="Genoscope - CEA"/>
        </authorList>
    </citation>
    <scope>NUCLEOTIDE SEQUENCE [LARGE SCALE GENOMIC DNA]</scope>
    <source>
        <strain evidence="4">AM13 / DSM 14728</strain>
    </source>
</reference>
<name>L0R7M3_9BACT</name>
<gene>
    <name evidence="3" type="ORF">DESAM_20452</name>
</gene>
<organism evidence="3 4">
    <name type="scientific">Maridesulfovibrio hydrothermalis AM13 = DSM 14728</name>
    <dbReference type="NCBI Taxonomy" id="1121451"/>
    <lineage>
        <taxon>Bacteria</taxon>
        <taxon>Pseudomonadati</taxon>
        <taxon>Thermodesulfobacteriota</taxon>
        <taxon>Desulfovibrionia</taxon>
        <taxon>Desulfovibrionales</taxon>
        <taxon>Desulfovibrionaceae</taxon>
        <taxon>Maridesulfovibrio</taxon>
    </lineage>
</organism>
<dbReference type="Pfam" id="PF13487">
    <property type="entry name" value="HD_5"/>
    <property type="match status" value="1"/>
</dbReference>
<feature type="domain" description="Response regulatory" evidence="2">
    <location>
        <begin position="6"/>
        <end position="121"/>
    </location>
</feature>
<dbReference type="RefSeq" id="WP_015335347.1">
    <property type="nucleotide sequence ID" value="NC_020055.1"/>
</dbReference>
<dbReference type="PANTHER" id="PTHR45228">
    <property type="entry name" value="CYCLIC DI-GMP PHOSPHODIESTERASE TM_0186-RELATED"/>
    <property type="match status" value="1"/>
</dbReference>
<keyword evidence="4" id="KW-1185">Reference proteome</keyword>
<dbReference type="CDD" id="cd17569">
    <property type="entry name" value="REC_HupR-like"/>
    <property type="match status" value="1"/>
</dbReference>
<dbReference type="SUPFAM" id="SSF52172">
    <property type="entry name" value="CheY-like"/>
    <property type="match status" value="1"/>
</dbReference>
<dbReference type="AlphaFoldDB" id="L0R7M3"/>
<dbReference type="InterPro" id="IPR052020">
    <property type="entry name" value="Cyclic_di-GMP/3'3'-cGAMP_PDE"/>
</dbReference>
<dbReference type="HOGENOM" id="CLU_000445_92_10_7"/>
<dbReference type="OrthoDB" id="9802066at2"/>
<proteinExistence type="predicted"/>
<dbReference type="Proteomes" id="UP000010808">
    <property type="component" value="Chromosome"/>
</dbReference>
<evidence type="ECO:0000256" key="1">
    <source>
        <dbReference type="PROSITE-ProRule" id="PRU00169"/>
    </source>
</evidence>
<feature type="modified residue" description="4-aspartylphosphate" evidence="1">
    <location>
        <position position="55"/>
    </location>
</feature>
<dbReference type="InterPro" id="IPR001789">
    <property type="entry name" value="Sig_transdc_resp-reg_receiver"/>
</dbReference>
<keyword evidence="1" id="KW-0597">Phosphoprotein</keyword>
<dbReference type="eggNOG" id="COG3437">
    <property type="taxonomic scope" value="Bacteria"/>
</dbReference>
<dbReference type="PROSITE" id="PS50110">
    <property type="entry name" value="RESPONSE_REGULATORY"/>
    <property type="match status" value="1"/>
</dbReference>